<dbReference type="EMBL" id="LAZR01026863">
    <property type="protein sequence ID" value="KKL67419.1"/>
    <property type="molecule type" value="Genomic_DNA"/>
</dbReference>
<keyword evidence="4" id="KW-0949">S-adenosyl-L-methionine</keyword>
<comment type="cofactor">
    <cofactor evidence="1">
        <name>[4Fe-4S] cluster</name>
        <dbReference type="ChEBI" id="CHEBI:49883"/>
    </cofactor>
</comment>
<dbReference type="Gene3D" id="3.40.50.280">
    <property type="entry name" value="Cobalamin-binding domain"/>
    <property type="match status" value="1"/>
</dbReference>
<dbReference type="AlphaFoldDB" id="A0A0F9E0A5"/>
<dbReference type="PROSITE" id="PS51332">
    <property type="entry name" value="B12_BINDING"/>
    <property type="match status" value="1"/>
</dbReference>
<dbReference type="PROSITE" id="PS51918">
    <property type="entry name" value="RADICAL_SAM"/>
    <property type="match status" value="1"/>
</dbReference>
<evidence type="ECO:0000256" key="4">
    <source>
        <dbReference type="ARBA" id="ARBA00022691"/>
    </source>
</evidence>
<dbReference type="SUPFAM" id="SSF102114">
    <property type="entry name" value="Radical SAM enzymes"/>
    <property type="match status" value="1"/>
</dbReference>
<evidence type="ECO:0000259" key="9">
    <source>
        <dbReference type="PROSITE" id="PS51918"/>
    </source>
</evidence>
<organism evidence="10">
    <name type="scientific">marine sediment metagenome</name>
    <dbReference type="NCBI Taxonomy" id="412755"/>
    <lineage>
        <taxon>unclassified sequences</taxon>
        <taxon>metagenomes</taxon>
        <taxon>ecological metagenomes</taxon>
    </lineage>
</organism>
<evidence type="ECO:0000313" key="10">
    <source>
        <dbReference type="EMBL" id="KKL67419.1"/>
    </source>
</evidence>
<dbReference type="InterPro" id="IPR006158">
    <property type="entry name" value="Cobalamin-bd"/>
</dbReference>
<evidence type="ECO:0000256" key="3">
    <source>
        <dbReference type="ARBA" id="ARBA00022679"/>
    </source>
</evidence>
<dbReference type="SFLD" id="SFLDS00029">
    <property type="entry name" value="Radical_SAM"/>
    <property type="match status" value="1"/>
</dbReference>
<dbReference type="SFLD" id="SFLDG01082">
    <property type="entry name" value="B12-binding_domain_containing"/>
    <property type="match status" value="1"/>
</dbReference>
<evidence type="ECO:0000259" key="8">
    <source>
        <dbReference type="PROSITE" id="PS51332"/>
    </source>
</evidence>
<evidence type="ECO:0000256" key="1">
    <source>
        <dbReference type="ARBA" id="ARBA00001966"/>
    </source>
</evidence>
<evidence type="ECO:0000256" key="5">
    <source>
        <dbReference type="ARBA" id="ARBA00022723"/>
    </source>
</evidence>
<dbReference type="InterPro" id="IPR006638">
    <property type="entry name" value="Elp3/MiaA/NifB-like_rSAM"/>
</dbReference>
<feature type="domain" description="B12-binding" evidence="8">
    <location>
        <begin position="11"/>
        <end position="138"/>
    </location>
</feature>
<dbReference type="PANTHER" id="PTHR43409:SF7">
    <property type="entry name" value="BLL1977 PROTEIN"/>
    <property type="match status" value="1"/>
</dbReference>
<dbReference type="Pfam" id="PF04055">
    <property type="entry name" value="Radical_SAM"/>
    <property type="match status" value="1"/>
</dbReference>
<dbReference type="Gene3D" id="3.80.30.20">
    <property type="entry name" value="tm_1862 like domain"/>
    <property type="match status" value="1"/>
</dbReference>
<dbReference type="GO" id="GO:0003824">
    <property type="term" value="F:catalytic activity"/>
    <property type="evidence" value="ECO:0007669"/>
    <property type="project" value="InterPro"/>
</dbReference>
<evidence type="ECO:0000256" key="6">
    <source>
        <dbReference type="ARBA" id="ARBA00023004"/>
    </source>
</evidence>
<dbReference type="InterPro" id="IPR058240">
    <property type="entry name" value="rSAM_sf"/>
</dbReference>
<name>A0A0F9E0A5_9ZZZZ</name>
<sequence length="467" mass="53435">MKVLLIAPRGKKTSYNKFSKWDNVGLGLLYLVSSLKENGFEVQVALTDNEGVKKYLDVFHPDIIGITCVTSTYNTAIAILKTVKAYDKSIITVIGGHHVTFTVEETLNESCVDYAVRGEGEEVFPKLLKNLMKDKPHELIEGVCFKRGKRIYNKNSIAMVKDINKLPHPDRDSVKHYDFPGIYMLSSRGCPFKCTFCSAANLYGGVWRKRNVENILDELEGIMDIRKNKVTVQFGDESLTVDTKWAKELCRGIIERGFKFNWYPNSRIDSINRDPELLKLMKVAGCKGLSLGIESGVQEIIDSLCKGITLKQALGAAEKMKDAKLYQQWYLMLGSGDKYDEPKYIKQSIEFMKKFPFDLLQISILTPFPGTRLYNQLKKEGRIINTNWDLYDGLHCVYKPLGMTAEQLEKELTIAYREVYMHAGIGVFFRRILRFRNTLANSRNFFTFINLLIKVGLFRKDIRVALE</sequence>
<dbReference type="Pfam" id="PF02310">
    <property type="entry name" value="B12-binding"/>
    <property type="match status" value="1"/>
</dbReference>
<dbReference type="SFLD" id="SFLDG01123">
    <property type="entry name" value="methyltransferase_(Class_B)"/>
    <property type="match status" value="1"/>
</dbReference>
<keyword evidence="5" id="KW-0479">Metal-binding</keyword>
<dbReference type="InterPro" id="IPR036724">
    <property type="entry name" value="Cobalamin-bd_sf"/>
</dbReference>
<evidence type="ECO:0000256" key="2">
    <source>
        <dbReference type="ARBA" id="ARBA00022603"/>
    </source>
</evidence>
<feature type="domain" description="Radical SAM core" evidence="9">
    <location>
        <begin position="176"/>
        <end position="404"/>
    </location>
</feature>
<accession>A0A0F9E0A5</accession>
<dbReference type="CDD" id="cd01335">
    <property type="entry name" value="Radical_SAM"/>
    <property type="match status" value="1"/>
</dbReference>
<dbReference type="CDD" id="cd02068">
    <property type="entry name" value="radical_SAM_B12_BD"/>
    <property type="match status" value="1"/>
</dbReference>
<dbReference type="GO" id="GO:0051539">
    <property type="term" value="F:4 iron, 4 sulfur cluster binding"/>
    <property type="evidence" value="ECO:0007669"/>
    <property type="project" value="UniProtKB-KW"/>
</dbReference>
<dbReference type="SMART" id="SM00729">
    <property type="entry name" value="Elp3"/>
    <property type="match status" value="1"/>
</dbReference>
<dbReference type="InterPro" id="IPR034466">
    <property type="entry name" value="Methyltransferase_Class_B"/>
</dbReference>
<gene>
    <name evidence="10" type="ORF">LCGC14_2135170</name>
</gene>
<dbReference type="SUPFAM" id="SSF52242">
    <property type="entry name" value="Cobalamin (vitamin B12)-binding domain"/>
    <property type="match status" value="1"/>
</dbReference>
<keyword evidence="3" id="KW-0808">Transferase</keyword>
<protein>
    <submittedName>
        <fullName evidence="10">Uncharacterized protein</fullName>
    </submittedName>
</protein>
<reference evidence="10" key="1">
    <citation type="journal article" date="2015" name="Nature">
        <title>Complex archaea that bridge the gap between prokaryotes and eukaryotes.</title>
        <authorList>
            <person name="Spang A."/>
            <person name="Saw J.H."/>
            <person name="Jorgensen S.L."/>
            <person name="Zaremba-Niedzwiedzka K."/>
            <person name="Martijn J."/>
            <person name="Lind A.E."/>
            <person name="van Eijk R."/>
            <person name="Schleper C."/>
            <person name="Guy L."/>
            <person name="Ettema T.J."/>
        </authorList>
    </citation>
    <scope>NUCLEOTIDE SEQUENCE</scope>
</reference>
<dbReference type="GO" id="GO:0046872">
    <property type="term" value="F:metal ion binding"/>
    <property type="evidence" value="ECO:0007669"/>
    <property type="project" value="UniProtKB-KW"/>
</dbReference>
<keyword evidence="7" id="KW-0411">Iron-sulfur</keyword>
<dbReference type="PANTHER" id="PTHR43409">
    <property type="entry name" value="ANAEROBIC MAGNESIUM-PROTOPORPHYRIN IX MONOMETHYL ESTER CYCLASE-RELATED"/>
    <property type="match status" value="1"/>
</dbReference>
<evidence type="ECO:0000256" key="7">
    <source>
        <dbReference type="ARBA" id="ARBA00023014"/>
    </source>
</evidence>
<dbReference type="InterPro" id="IPR023404">
    <property type="entry name" value="rSAM_horseshoe"/>
</dbReference>
<dbReference type="InterPro" id="IPR007197">
    <property type="entry name" value="rSAM"/>
</dbReference>
<keyword evidence="2" id="KW-0489">Methyltransferase</keyword>
<keyword evidence="6" id="KW-0408">Iron</keyword>
<comment type="caution">
    <text evidence="10">The sequence shown here is derived from an EMBL/GenBank/DDBJ whole genome shotgun (WGS) entry which is preliminary data.</text>
</comment>
<proteinExistence type="predicted"/>
<dbReference type="InterPro" id="IPR051198">
    <property type="entry name" value="BchE-like"/>
</dbReference>
<dbReference type="GO" id="GO:0031419">
    <property type="term" value="F:cobalamin binding"/>
    <property type="evidence" value="ECO:0007669"/>
    <property type="project" value="InterPro"/>
</dbReference>